<protein>
    <recommendedName>
        <fullName evidence="3 13">Fumarylacetoacetase</fullName>
        <ecNumber evidence="3 13">3.7.1.2</ecNumber>
    </recommendedName>
    <alternativeName>
        <fullName evidence="13">Fumarylacetoacetate hydrolase</fullName>
    </alternativeName>
</protein>
<keyword evidence="7 12" id="KW-0460">Magnesium</keyword>
<dbReference type="VEuPathDB" id="CryptoDB:Cvel_13290"/>
<dbReference type="NCBIfam" id="TIGR01266">
    <property type="entry name" value="fum_ac_acetase"/>
    <property type="match status" value="1"/>
</dbReference>
<feature type="binding site" evidence="12">
    <location>
        <position position="232"/>
    </location>
    <ligand>
        <name>Mg(2+)</name>
        <dbReference type="ChEBI" id="CHEBI:18420"/>
    </ligand>
</feature>
<feature type="binding site" evidence="12">
    <location>
        <position position="198"/>
    </location>
    <ligand>
        <name>Ca(2+)</name>
        <dbReference type="ChEBI" id="CHEBI:29108"/>
    </ligand>
</feature>
<feature type="active site" description="Proton acceptor" evidence="10">
    <location>
        <position position="133"/>
    </location>
</feature>
<feature type="domain" description="Fumarylacetoacetase-like C-terminal" evidence="15">
    <location>
        <begin position="125"/>
        <end position="416"/>
    </location>
</feature>
<comment type="catalytic activity">
    <reaction evidence="13">
        <text>4-fumarylacetoacetate + H2O = acetoacetate + fumarate + H(+)</text>
        <dbReference type="Rhea" id="RHEA:10244"/>
        <dbReference type="ChEBI" id="CHEBI:13705"/>
        <dbReference type="ChEBI" id="CHEBI:15377"/>
        <dbReference type="ChEBI" id="CHEBI:15378"/>
        <dbReference type="ChEBI" id="CHEBI:18034"/>
        <dbReference type="ChEBI" id="CHEBI:29806"/>
        <dbReference type="EC" id="3.7.1.2"/>
    </reaction>
</comment>
<dbReference type="Pfam" id="PF01557">
    <property type="entry name" value="FAA_hydrolase"/>
    <property type="match status" value="1"/>
</dbReference>
<dbReference type="PANTHER" id="PTHR43069:SF2">
    <property type="entry name" value="FUMARYLACETOACETASE"/>
    <property type="match status" value="1"/>
</dbReference>
<keyword evidence="9 13" id="KW-0585">Phenylalanine catabolism</keyword>
<comment type="similarity">
    <text evidence="2 13">Belongs to the FAH family.</text>
</comment>
<gene>
    <name evidence="17" type="ORF">Cvel_13290</name>
</gene>
<dbReference type="Gene3D" id="2.30.30.230">
    <property type="entry name" value="Fumarylacetoacetase, N-terminal domain"/>
    <property type="match status" value="1"/>
</dbReference>
<evidence type="ECO:0000256" key="9">
    <source>
        <dbReference type="ARBA" id="ARBA00023232"/>
    </source>
</evidence>
<dbReference type="EMBL" id="CDMZ01005846">
    <property type="protein sequence ID" value="CEM55135.1"/>
    <property type="molecule type" value="Genomic_DNA"/>
</dbReference>
<feature type="binding site" evidence="11">
    <location>
        <position position="239"/>
    </location>
    <ligand>
        <name>substrate</name>
    </ligand>
</feature>
<dbReference type="InterPro" id="IPR015377">
    <property type="entry name" value="Fumarylacetoacetase_N"/>
</dbReference>
<evidence type="ECO:0000256" key="1">
    <source>
        <dbReference type="ARBA" id="ARBA00004782"/>
    </source>
</evidence>
<feature type="binding site" evidence="12">
    <location>
        <position position="200"/>
    </location>
    <ligand>
        <name>Ca(2+)</name>
        <dbReference type="ChEBI" id="CHEBI:29108"/>
    </ligand>
</feature>
<evidence type="ECO:0000256" key="2">
    <source>
        <dbReference type="ARBA" id="ARBA00010211"/>
    </source>
</evidence>
<feature type="binding site" evidence="12">
    <location>
        <position position="252"/>
    </location>
    <ligand>
        <name>Mg(2+)</name>
        <dbReference type="ChEBI" id="CHEBI:18420"/>
    </ligand>
</feature>
<sequence length="422" mass="46213">MSSLPKFLFSTPFVTDFTIHNLPYGVFSRMGFAERRIGVAIGDKVLDCFTLAQKGILPAEFKEPTLNAFMARGRPVWQEVRGVLQTLLSDDSPKSLKNQRDVLDDAVVPISDCAMKLPCNIPGYSDFYASEHHAARCGRIFGREKPLLPNWKWMPVAYHGRTSSIVVSGTDIRRPSGQTVDNPEGPPSFGPSRRVDYELEVGVVIGQASEMGDPVPIDSAMDHVFGLVLLNDWSARDIQKWEGQPLGPFLSKNFATSISPWIVPLEALEPFKVPPPVQDPKPLPHLSGTSDESLYDLDLEAAIRTGKMYLATEASHVLCKTSLRHSYWSIAQMVTHHTSSGCPLGVGDLLGTGTLSGPGENEKACLLEQTAAGKDPVQLADGESRTFLEDRDEVVMRGHADKDGIRVGFGDLRNTLISATKN</sequence>
<organism evidence="17">
    <name type="scientific">Chromera velia CCMP2878</name>
    <dbReference type="NCBI Taxonomy" id="1169474"/>
    <lineage>
        <taxon>Eukaryota</taxon>
        <taxon>Sar</taxon>
        <taxon>Alveolata</taxon>
        <taxon>Colpodellida</taxon>
        <taxon>Chromeraceae</taxon>
        <taxon>Chromera</taxon>
    </lineage>
</organism>
<evidence type="ECO:0000256" key="7">
    <source>
        <dbReference type="ARBA" id="ARBA00022842"/>
    </source>
</evidence>
<dbReference type="Gene3D" id="3.90.850.10">
    <property type="entry name" value="Fumarylacetoacetase-like, C-terminal domain"/>
    <property type="match status" value="1"/>
</dbReference>
<dbReference type="InterPro" id="IPR011234">
    <property type="entry name" value="Fumarylacetoacetase-like_C"/>
</dbReference>
<comment type="pathway">
    <text evidence="1 13">Amino-acid degradation; L-phenylalanine degradation; acetoacetate and fumarate from L-phenylalanine: step 6/6.</text>
</comment>
<feature type="region of interest" description="Disordered" evidence="14">
    <location>
        <begin position="172"/>
        <end position="192"/>
    </location>
</feature>
<dbReference type="SUPFAM" id="SSF56529">
    <property type="entry name" value="FAH"/>
    <property type="match status" value="1"/>
</dbReference>
<evidence type="ECO:0000313" key="17">
    <source>
        <dbReference type="EMBL" id="CEM55135.1"/>
    </source>
</evidence>
<feature type="domain" description="Fumarylacetoacetase N-terminal" evidence="16">
    <location>
        <begin position="20"/>
        <end position="118"/>
    </location>
</feature>
<evidence type="ECO:0000259" key="15">
    <source>
        <dbReference type="Pfam" id="PF01557"/>
    </source>
</evidence>
<name>A0A0G4IDH3_9ALVE</name>
<evidence type="ECO:0000256" key="6">
    <source>
        <dbReference type="ARBA" id="ARBA00022837"/>
    </source>
</evidence>
<proteinExistence type="inferred from homology"/>
<dbReference type="InterPro" id="IPR005959">
    <property type="entry name" value="Fumarylacetoacetase"/>
</dbReference>
<evidence type="ECO:0000256" key="3">
    <source>
        <dbReference type="ARBA" id="ARBA00012094"/>
    </source>
</evidence>
<dbReference type="GO" id="GO:0006572">
    <property type="term" value="P:L-tyrosine catabolic process"/>
    <property type="evidence" value="ECO:0007669"/>
    <property type="project" value="UniProtKB-UniRule"/>
</dbReference>
<feature type="binding site" evidence="11">
    <location>
        <position position="128"/>
    </location>
    <ligand>
        <name>substrate</name>
    </ligand>
</feature>
<dbReference type="GO" id="GO:1902000">
    <property type="term" value="P:homogentisate catabolic process"/>
    <property type="evidence" value="ECO:0007669"/>
    <property type="project" value="TreeGrafter"/>
</dbReference>
<evidence type="ECO:0000256" key="4">
    <source>
        <dbReference type="ARBA" id="ARBA00022723"/>
    </source>
</evidence>
<feature type="binding site" evidence="11">
    <location>
        <position position="354"/>
    </location>
    <ligand>
        <name>substrate</name>
    </ligand>
</feature>
<dbReference type="Pfam" id="PF09298">
    <property type="entry name" value="FAA_hydrolase_N"/>
    <property type="match status" value="1"/>
</dbReference>
<comment type="cofactor">
    <cofactor evidence="13">
        <name>Mg(2+)</name>
        <dbReference type="ChEBI" id="CHEBI:18420"/>
    </cofactor>
    <cofactor evidence="13">
        <name>Ca(2+)</name>
        <dbReference type="ChEBI" id="CHEBI:29108"/>
    </cofactor>
</comment>
<feature type="binding site" evidence="12">
    <location>
        <position position="256"/>
    </location>
    <ligand>
        <name>Mg(2+)</name>
        <dbReference type="ChEBI" id="CHEBI:18420"/>
    </ligand>
</feature>
<dbReference type="GO" id="GO:0004334">
    <property type="term" value="F:fumarylacetoacetase activity"/>
    <property type="evidence" value="ECO:0007669"/>
    <property type="project" value="UniProtKB-UniRule"/>
</dbReference>
<evidence type="ECO:0000256" key="11">
    <source>
        <dbReference type="PIRSR" id="PIRSR605959-2"/>
    </source>
</evidence>
<reference evidence="17" key="1">
    <citation type="submission" date="2014-11" db="EMBL/GenBank/DDBJ databases">
        <authorList>
            <person name="Otto D Thomas"/>
            <person name="Naeem Raeece"/>
        </authorList>
    </citation>
    <scope>NUCLEOTIDE SEQUENCE</scope>
</reference>
<dbReference type="UniPathway" id="UPA00139">
    <property type="reaction ID" value="UER00341"/>
</dbReference>
<evidence type="ECO:0000256" key="5">
    <source>
        <dbReference type="ARBA" id="ARBA00022801"/>
    </source>
</evidence>
<keyword evidence="8 13" id="KW-0828">Tyrosine catabolism</keyword>
<evidence type="ECO:0000256" key="13">
    <source>
        <dbReference type="RuleBase" id="RU366008"/>
    </source>
</evidence>
<keyword evidence="4 12" id="KW-0479">Metal-binding</keyword>
<feature type="binding site" evidence="12">
    <location>
        <position position="232"/>
    </location>
    <ligand>
        <name>Ca(2+)</name>
        <dbReference type="ChEBI" id="CHEBI:29108"/>
    </ligand>
</feature>
<evidence type="ECO:0000256" key="12">
    <source>
        <dbReference type="PIRSR" id="PIRSR605959-3"/>
    </source>
</evidence>
<evidence type="ECO:0000256" key="10">
    <source>
        <dbReference type="PIRSR" id="PIRSR605959-1"/>
    </source>
</evidence>
<keyword evidence="5 13" id="KW-0378">Hydrolase</keyword>
<accession>A0A0G4IDH3</accession>
<dbReference type="EC" id="3.7.1.2" evidence="3 13"/>
<keyword evidence="6 12" id="KW-0106">Calcium</keyword>
<dbReference type="GO" id="GO:0046872">
    <property type="term" value="F:metal ion binding"/>
    <property type="evidence" value="ECO:0007669"/>
    <property type="project" value="UniProtKB-UniRule"/>
</dbReference>
<dbReference type="InterPro" id="IPR036663">
    <property type="entry name" value="Fumarylacetoacetase_C_sf"/>
</dbReference>
<evidence type="ECO:0000259" key="16">
    <source>
        <dbReference type="Pfam" id="PF09298"/>
    </source>
</evidence>
<dbReference type="InterPro" id="IPR036462">
    <property type="entry name" value="Fumarylacetoacetase_N_sf"/>
</dbReference>
<dbReference type="AlphaFoldDB" id="A0A0G4IDH3"/>
<dbReference type="PANTHER" id="PTHR43069">
    <property type="entry name" value="FUMARYLACETOACETASE"/>
    <property type="match status" value="1"/>
</dbReference>
<evidence type="ECO:0000256" key="8">
    <source>
        <dbReference type="ARBA" id="ARBA00022878"/>
    </source>
</evidence>
<feature type="binding site" evidence="12">
    <location>
        <position position="126"/>
    </location>
    <ligand>
        <name>Ca(2+)</name>
        <dbReference type="ChEBI" id="CHEBI:29108"/>
    </ligand>
</feature>
<dbReference type="GO" id="GO:0006559">
    <property type="term" value="P:L-phenylalanine catabolic process"/>
    <property type="evidence" value="ECO:0007669"/>
    <property type="project" value="UniProtKB-UniRule"/>
</dbReference>
<evidence type="ECO:0000256" key="14">
    <source>
        <dbReference type="SAM" id="MobiDB-lite"/>
    </source>
</evidence>
<dbReference type="SUPFAM" id="SSF63433">
    <property type="entry name" value="Fumarylacetoacetate hydrolase, FAH, N-terminal domain"/>
    <property type="match status" value="1"/>
</dbReference>